<keyword evidence="1" id="KW-0812">Transmembrane</keyword>
<keyword evidence="3" id="KW-1185">Reference proteome</keyword>
<keyword evidence="1" id="KW-1133">Transmembrane helix</keyword>
<dbReference type="AlphaFoldDB" id="A0A6V8L620"/>
<evidence type="ECO:0000313" key="3">
    <source>
        <dbReference type="Proteomes" id="UP000482960"/>
    </source>
</evidence>
<protein>
    <submittedName>
        <fullName evidence="2">Uncharacterized protein</fullName>
    </submittedName>
</protein>
<comment type="caution">
    <text evidence="2">The sequence shown here is derived from an EMBL/GenBank/DDBJ whole genome shotgun (WGS) entry which is preliminary data.</text>
</comment>
<name>A0A6V8L620_9ACTN</name>
<keyword evidence="1" id="KW-0472">Membrane</keyword>
<evidence type="ECO:0000313" key="2">
    <source>
        <dbReference type="EMBL" id="GFJ91050.1"/>
    </source>
</evidence>
<evidence type="ECO:0000256" key="1">
    <source>
        <dbReference type="SAM" id="Phobius"/>
    </source>
</evidence>
<accession>A0A6V8L620</accession>
<organism evidence="2 3">
    <name type="scientific">Phytohabitans rumicis</name>
    <dbReference type="NCBI Taxonomy" id="1076125"/>
    <lineage>
        <taxon>Bacteria</taxon>
        <taxon>Bacillati</taxon>
        <taxon>Actinomycetota</taxon>
        <taxon>Actinomycetes</taxon>
        <taxon>Micromonosporales</taxon>
        <taxon>Micromonosporaceae</taxon>
    </lineage>
</organism>
<proteinExistence type="predicted"/>
<dbReference type="Proteomes" id="UP000482960">
    <property type="component" value="Unassembled WGS sequence"/>
</dbReference>
<sequence>MARVRRAVNRVRDRFDLKTDRAWRDLRRQFAPLIAREPGPDRQVQAEILQRILATPSDSADPFAVVPAGPMRRWPVRVLTALTLVVLVAFGVTVIVRDGRAASGPTRAAAAPAASPVVSASAAVNMLPACAVPPAGVLAPTDVRLQMRGADPVRMTVIYSHRASDGQQVWHAYGPAGQDATHLHKVSAAILPALTNIDVKASRQADGSWRFIAPPCTPIPYPASPPKAGANTGVEAQR</sequence>
<dbReference type="EMBL" id="BLPG01000001">
    <property type="protein sequence ID" value="GFJ91050.1"/>
    <property type="molecule type" value="Genomic_DNA"/>
</dbReference>
<gene>
    <name evidence="2" type="ORF">Prum_046920</name>
</gene>
<feature type="transmembrane region" description="Helical" evidence="1">
    <location>
        <begin position="78"/>
        <end position="96"/>
    </location>
</feature>
<reference evidence="2 3" key="1">
    <citation type="submission" date="2020-03" db="EMBL/GenBank/DDBJ databases">
        <title>Whole genome shotgun sequence of Phytohabitans rumicis NBRC 108638.</title>
        <authorList>
            <person name="Komaki H."/>
            <person name="Tamura T."/>
        </authorList>
    </citation>
    <scope>NUCLEOTIDE SEQUENCE [LARGE SCALE GENOMIC DNA]</scope>
    <source>
        <strain evidence="2 3">NBRC 108638</strain>
    </source>
</reference>
<reference evidence="2 3" key="2">
    <citation type="submission" date="2020-03" db="EMBL/GenBank/DDBJ databases">
        <authorList>
            <person name="Ichikawa N."/>
            <person name="Kimura A."/>
            <person name="Kitahashi Y."/>
            <person name="Uohara A."/>
        </authorList>
    </citation>
    <scope>NUCLEOTIDE SEQUENCE [LARGE SCALE GENOMIC DNA]</scope>
    <source>
        <strain evidence="2 3">NBRC 108638</strain>
    </source>
</reference>